<dbReference type="EnsemblPlants" id="Pp3c1_17220V3.1">
    <property type="protein sequence ID" value="Pp3c1_17220V3.1"/>
    <property type="gene ID" value="Pp3c1_17220"/>
</dbReference>
<evidence type="ECO:0000256" key="1">
    <source>
        <dbReference type="ARBA" id="ARBA00004141"/>
    </source>
</evidence>
<feature type="region of interest" description="Disordered" evidence="8">
    <location>
        <begin position="1"/>
        <end position="32"/>
    </location>
</feature>
<feature type="transmembrane region" description="Helical" evidence="9">
    <location>
        <begin position="517"/>
        <end position="535"/>
    </location>
</feature>
<dbReference type="EnsemblPlants" id="Pp3c1_17220V3.4">
    <property type="protein sequence ID" value="Pp3c1_17220V3.4"/>
    <property type="gene ID" value="Pp3c1_17220"/>
</dbReference>
<dbReference type="GO" id="GO:0005524">
    <property type="term" value="F:ATP binding"/>
    <property type="evidence" value="ECO:0007669"/>
    <property type="project" value="UniProtKB-KW"/>
</dbReference>
<dbReference type="SMART" id="SM00382">
    <property type="entry name" value="AAA"/>
    <property type="match status" value="1"/>
</dbReference>
<keyword evidence="3 9" id="KW-0812">Transmembrane</keyword>
<reference evidence="11 13" key="2">
    <citation type="journal article" date="2018" name="Plant J.">
        <title>The Physcomitrella patens chromosome-scale assembly reveals moss genome structure and evolution.</title>
        <authorList>
            <person name="Lang D."/>
            <person name="Ullrich K.K."/>
            <person name="Murat F."/>
            <person name="Fuchs J."/>
            <person name="Jenkins J."/>
            <person name="Haas F.B."/>
            <person name="Piednoel M."/>
            <person name="Gundlach H."/>
            <person name="Van Bel M."/>
            <person name="Meyberg R."/>
            <person name="Vives C."/>
            <person name="Morata J."/>
            <person name="Symeonidi A."/>
            <person name="Hiss M."/>
            <person name="Muchero W."/>
            <person name="Kamisugi Y."/>
            <person name="Saleh O."/>
            <person name="Blanc G."/>
            <person name="Decker E.L."/>
            <person name="van Gessel N."/>
            <person name="Grimwood J."/>
            <person name="Hayes R.D."/>
            <person name="Graham S.W."/>
            <person name="Gunter L.E."/>
            <person name="McDaniel S.F."/>
            <person name="Hoernstein S.N.W."/>
            <person name="Larsson A."/>
            <person name="Li F.W."/>
            <person name="Perroud P.F."/>
            <person name="Phillips J."/>
            <person name="Ranjan P."/>
            <person name="Rokshar D.S."/>
            <person name="Rothfels C.J."/>
            <person name="Schneider L."/>
            <person name="Shu S."/>
            <person name="Stevenson D.W."/>
            <person name="Thummler F."/>
            <person name="Tillich M."/>
            <person name="Villarreal Aguilar J.C."/>
            <person name="Widiez T."/>
            <person name="Wong G.K."/>
            <person name="Wymore A."/>
            <person name="Zhang Y."/>
            <person name="Zimmer A.D."/>
            <person name="Quatrano R.S."/>
            <person name="Mayer K.F.X."/>
            <person name="Goodstein D."/>
            <person name="Casacuberta J.M."/>
            <person name="Vandepoele K."/>
            <person name="Reski R."/>
            <person name="Cuming A.C."/>
            <person name="Tuskan G.A."/>
            <person name="Maumus F."/>
            <person name="Salse J."/>
            <person name="Schmutz J."/>
            <person name="Rensing S.A."/>
        </authorList>
    </citation>
    <scope>NUCLEOTIDE SEQUENCE [LARGE SCALE GENOMIC DNA]</scope>
    <source>
        <strain evidence="12 13">cv. Gransden 2004</strain>
    </source>
</reference>
<dbReference type="Gramene" id="Pp3c1_17220V3.4">
    <property type="protein sequence ID" value="Pp3c1_17220V3.4"/>
    <property type="gene ID" value="Pp3c1_17220"/>
</dbReference>
<dbReference type="InterPro" id="IPR043926">
    <property type="entry name" value="ABCG_dom"/>
</dbReference>
<accession>A0A2K1L8H1</accession>
<dbReference type="PANTHER" id="PTHR48041">
    <property type="entry name" value="ABC TRANSPORTER G FAMILY MEMBER 28"/>
    <property type="match status" value="1"/>
</dbReference>
<keyword evidence="4" id="KW-0547">Nucleotide-binding</keyword>
<keyword evidence="7 9" id="KW-0472">Membrane</keyword>
<feature type="transmembrane region" description="Helical" evidence="9">
    <location>
        <begin position="375"/>
        <end position="396"/>
    </location>
</feature>
<keyword evidence="5" id="KW-0067">ATP-binding</keyword>
<keyword evidence="2" id="KW-0813">Transport</keyword>
<dbReference type="PaxDb" id="3218-PP1S63_27V6.1"/>
<feature type="transmembrane region" description="Helical" evidence="9">
    <location>
        <begin position="408"/>
        <end position="429"/>
    </location>
</feature>
<dbReference type="InterPro" id="IPR013525">
    <property type="entry name" value="ABC2_TM"/>
</dbReference>
<dbReference type="GO" id="GO:0055085">
    <property type="term" value="P:transmembrane transport"/>
    <property type="evidence" value="ECO:0000318"/>
    <property type="project" value="GO_Central"/>
</dbReference>
<evidence type="ECO:0000259" key="10">
    <source>
        <dbReference type="PROSITE" id="PS50893"/>
    </source>
</evidence>
<dbReference type="GeneID" id="112275866"/>
<evidence type="ECO:0000313" key="11">
    <source>
        <dbReference type="EMBL" id="PNR62336.1"/>
    </source>
</evidence>
<name>A0A2K1L8H1_PHYPA</name>
<dbReference type="GO" id="GO:0140359">
    <property type="term" value="F:ABC-type transporter activity"/>
    <property type="evidence" value="ECO:0007669"/>
    <property type="project" value="InterPro"/>
</dbReference>
<keyword evidence="13" id="KW-1185">Reference proteome</keyword>
<dbReference type="PANTHER" id="PTHR48041:SF134">
    <property type="entry name" value="ABC TRANSPORTER G FAMILY"/>
    <property type="match status" value="1"/>
</dbReference>
<feature type="transmembrane region" description="Helical" evidence="9">
    <location>
        <begin position="593"/>
        <end position="615"/>
    </location>
</feature>
<dbReference type="InterPro" id="IPR027417">
    <property type="entry name" value="P-loop_NTPase"/>
</dbReference>
<dbReference type="AlphaFoldDB" id="A0A2K1L8H1"/>
<dbReference type="GO" id="GO:0042626">
    <property type="term" value="F:ATPase-coupled transmembrane transporter activity"/>
    <property type="evidence" value="ECO:0000318"/>
    <property type="project" value="GO_Central"/>
</dbReference>
<feature type="transmembrane region" description="Helical" evidence="9">
    <location>
        <begin position="450"/>
        <end position="476"/>
    </location>
</feature>
<feature type="domain" description="ABC transporter" evidence="10">
    <location>
        <begin position="42"/>
        <end position="289"/>
    </location>
</feature>
<evidence type="ECO:0000256" key="2">
    <source>
        <dbReference type="ARBA" id="ARBA00022448"/>
    </source>
</evidence>
<dbReference type="RefSeq" id="XP_024362374.1">
    <property type="nucleotide sequence ID" value="XM_024506606.2"/>
</dbReference>
<dbReference type="Pfam" id="PF19055">
    <property type="entry name" value="ABC2_membrane_7"/>
    <property type="match status" value="1"/>
</dbReference>
<evidence type="ECO:0000256" key="3">
    <source>
        <dbReference type="ARBA" id="ARBA00022692"/>
    </source>
</evidence>
<dbReference type="Pfam" id="PF01061">
    <property type="entry name" value="ABC2_membrane"/>
    <property type="match status" value="1"/>
</dbReference>
<dbReference type="Pfam" id="PF00005">
    <property type="entry name" value="ABC_tran"/>
    <property type="match status" value="1"/>
</dbReference>
<dbReference type="EnsemblPlants" id="Pp3c1_17220V3.2">
    <property type="protein sequence ID" value="Pp3c1_17220V3.2"/>
    <property type="gene ID" value="Pp3c1_17220"/>
</dbReference>
<evidence type="ECO:0000313" key="13">
    <source>
        <dbReference type="Proteomes" id="UP000006727"/>
    </source>
</evidence>
<dbReference type="Gramene" id="Pp3c1_17220V3.1">
    <property type="protein sequence ID" value="Pp3c1_17220V3.1"/>
    <property type="gene ID" value="Pp3c1_17220"/>
</dbReference>
<organism evidence="11">
    <name type="scientific">Physcomitrium patens</name>
    <name type="common">Spreading-leaved earth moss</name>
    <name type="synonym">Physcomitrella patens</name>
    <dbReference type="NCBI Taxonomy" id="3218"/>
    <lineage>
        <taxon>Eukaryota</taxon>
        <taxon>Viridiplantae</taxon>
        <taxon>Streptophyta</taxon>
        <taxon>Embryophyta</taxon>
        <taxon>Bryophyta</taxon>
        <taxon>Bryophytina</taxon>
        <taxon>Bryopsida</taxon>
        <taxon>Funariidae</taxon>
        <taxon>Funariales</taxon>
        <taxon>Funariaceae</taxon>
        <taxon>Physcomitrium</taxon>
    </lineage>
</organism>
<dbReference type="EnsemblPlants" id="Pp3c1_17220V3.3">
    <property type="protein sequence ID" value="Pp3c1_17220V3.3"/>
    <property type="gene ID" value="Pp3c1_17220"/>
</dbReference>
<dbReference type="OrthoDB" id="66620at2759"/>
<dbReference type="Proteomes" id="UP000006727">
    <property type="component" value="Chromosome 1"/>
</dbReference>
<dbReference type="RefSeq" id="XP_024362460.1">
    <property type="nucleotide sequence ID" value="XM_024506692.2"/>
</dbReference>
<evidence type="ECO:0000256" key="7">
    <source>
        <dbReference type="ARBA" id="ARBA00023136"/>
    </source>
</evidence>
<feature type="compositionally biased region" description="Low complexity" evidence="8">
    <location>
        <begin position="22"/>
        <end position="32"/>
    </location>
</feature>
<evidence type="ECO:0000256" key="5">
    <source>
        <dbReference type="ARBA" id="ARBA00022840"/>
    </source>
</evidence>
<evidence type="ECO:0000313" key="12">
    <source>
        <dbReference type="EnsemblPlants" id="Pp3c1_17220V3.1"/>
    </source>
</evidence>
<dbReference type="PROSITE" id="PS00211">
    <property type="entry name" value="ABC_TRANSPORTER_1"/>
    <property type="match status" value="1"/>
</dbReference>
<dbReference type="GO" id="GO:0016887">
    <property type="term" value="F:ATP hydrolysis activity"/>
    <property type="evidence" value="ECO:0007669"/>
    <property type="project" value="InterPro"/>
</dbReference>
<dbReference type="InterPro" id="IPR050352">
    <property type="entry name" value="ABCG_transporters"/>
</dbReference>
<dbReference type="InterPro" id="IPR003439">
    <property type="entry name" value="ABC_transporter-like_ATP-bd"/>
</dbReference>
<dbReference type="EMBL" id="ABEU02000001">
    <property type="protein sequence ID" value="PNR62336.1"/>
    <property type="molecule type" value="Genomic_DNA"/>
</dbReference>
<dbReference type="InterPro" id="IPR017871">
    <property type="entry name" value="ABC_transporter-like_CS"/>
</dbReference>
<evidence type="ECO:0000256" key="4">
    <source>
        <dbReference type="ARBA" id="ARBA00022741"/>
    </source>
</evidence>
<proteinExistence type="predicted"/>
<reference evidence="12" key="3">
    <citation type="submission" date="2020-12" db="UniProtKB">
        <authorList>
            <consortium name="EnsemblPlants"/>
        </authorList>
    </citation>
    <scope>IDENTIFICATION</scope>
</reference>
<evidence type="ECO:0000256" key="6">
    <source>
        <dbReference type="ARBA" id="ARBA00022989"/>
    </source>
</evidence>
<reference evidence="11 13" key="1">
    <citation type="journal article" date="2008" name="Science">
        <title>The Physcomitrella genome reveals evolutionary insights into the conquest of land by plants.</title>
        <authorList>
            <person name="Rensing S."/>
            <person name="Lang D."/>
            <person name="Zimmer A."/>
            <person name="Terry A."/>
            <person name="Salamov A."/>
            <person name="Shapiro H."/>
            <person name="Nishiyama T."/>
            <person name="Perroud P.-F."/>
            <person name="Lindquist E."/>
            <person name="Kamisugi Y."/>
            <person name="Tanahashi T."/>
            <person name="Sakakibara K."/>
            <person name="Fujita T."/>
            <person name="Oishi K."/>
            <person name="Shin-I T."/>
            <person name="Kuroki Y."/>
            <person name="Toyoda A."/>
            <person name="Suzuki Y."/>
            <person name="Hashimoto A."/>
            <person name="Yamaguchi K."/>
            <person name="Sugano A."/>
            <person name="Kohara Y."/>
            <person name="Fujiyama A."/>
            <person name="Anterola A."/>
            <person name="Aoki S."/>
            <person name="Ashton N."/>
            <person name="Barbazuk W.B."/>
            <person name="Barker E."/>
            <person name="Bennetzen J."/>
            <person name="Bezanilla M."/>
            <person name="Blankenship R."/>
            <person name="Cho S.H."/>
            <person name="Dutcher S."/>
            <person name="Estelle M."/>
            <person name="Fawcett J.A."/>
            <person name="Gundlach H."/>
            <person name="Hanada K."/>
            <person name="Heyl A."/>
            <person name="Hicks K.A."/>
            <person name="Hugh J."/>
            <person name="Lohr M."/>
            <person name="Mayer K."/>
            <person name="Melkozernov A."/>
            <person name="Murata T."/>
            <person name="Nelson D."/>
            <person name="Pils B."/>
            <person name="Prigge M."/>
            <person name="Reiss B."/>
            <person name="Renner T."/>
            <person name="Rombauts S."/>
            <person name="Rushton P."/>
            <person name="Sanderfoot A."/>
            <person name="Schween G."/>
            <person name="Shiu S.-H."/>
            <person name="Stueber K."/>
            <person name="Theodoulou F.L."/>
            <person name="Tu H."/>
            <person name="Van de Peer Y."/>
            <person name="Verrier P.J."/>
            <person name="Waters E."/>
            <person name="Wood A."/>
            <person name="Yang L."/>
            <person name="Cove D."/>
            <person name="Cuming A."/>
            <person name="Hasebe M."/>
            <person name="Lucas S."/>
            <person name="Mishler D.B."/>
            <person name="Reski R."/>
            <person name="Grigoriev I."/>
            <person name="Quatrano R.S."/>
            <person name="Boore J.L."/>
        </authorList>
    </citation>
    <scope>NUCLEOTIDE SEQUENCE [LARGE SCALE GENOMIC DNA]</scope>
    <source>
        <strain evidence="12 13">cv. Gransden 2004</strain>
    </source>
</reference>
<sequence>MAKPLQNGALNSSDVETGGEGSSATSKCSYSASPENNLTYNVVVSNLTYKVETKVEKKVKEKILLNNVTARANHSEVLAIAGPSGSSKTTFLDALAGRIERKSLKGNILVNGKPMGSSFKRISGYVMQDDNLFPLLTTRETLMFSARLRLSNSMPMSEKAQRVNSLIQQLGLAECADTRVGDEKIRGVSGGERRRVSIGVDLIHDPAVLFLDEPTSGLDSTSALHVMQILSHMAVTRQRTVVLTIHQPSYRILETTNRFLVMAKGNVIFHGEIHGIIKHFHGLGHPLPEHMNGVEFALDLIEEYQEQPDGLQQLVESYQKSHYAKEEQLLIAANTDAESIAVEPHKPSFATSFFSQSLVLGHRNMINILRTPELFFSRVGLMVVVGLTLGTLFLRAGISAKGVDQRQGFFGFLLALFIFTSTEALPVFLNERQIFIRETSRGAYRVSAYVLSQALVILPFLFVLAMIFSCVSYFMVGLAKDAGAFFSFVFILFLTLAVANAFVAFMASFVPDMTAGNALSSALFAYFFLFSGFFIPRSGIPDYWIWVHYLSIFKYPYEALLEIEFGHLKGAIWYNNLDSNSIKSLLSVGKVHLWINVIAMILFVVGYRVLFYIALRFKTKNIRS</sequence>
<dbReference type="Gramene" id="Pp3c1_17220V3.3">
    <property type="protein sequence ID" value="Pp3c1_17220V3.3"/>
    <property type="gene ID" value="Pp3c1_17220"/>
</dbReference>
<evidence type="ECO:0000256" key="8">
    <source>
        <dbReference type="SAM" id="MobiDB-lite"/>
    </source>
</evidence>
<gene>
    <name evidence="12" type="primary">LOC112275866</name>
    <name evidence="11" type="ORF">PHYPA_000760</name>
</gene>
<dbReference type="Gramene" id="Pp3c1_17220V3.2">
    <property type="protein sequence ID" value="Pp3c1_17220V3.2"/>
    <property type="gene ID" value="Pp3c1_17220"/>
</dbReference>
<dbReference type="KEGG" id="ppp:112275866"/>
<keyword evidence="6 9" id="KW-1133">Transmembrane helix</keyword>
<feature type="transmembrane region" description="Helical" evidence="9">
    <location>
        <begin position="482"/>
        <end position="505"/>
    </location>
</feature>
<dbReference type="SUPFAM" id="SSF52540">
    <property type="entry name" value="P-loop containing nucleoside triphosphate hydrolases"/>
    <property type="match status" value="1"/>
</dbReference>
<dbReference type="Gene3D" id="3.40.50.300">
    <property type="entry name" value="P-loop containing nucleotide triphosphate hydrolases"/>
    <property type="match status" value="1"/>
</dbReference>
<dbReference type="OMA" id="HESACRI"/>
<dbReference type="PROSITE" id="PS50893">
    <property type="entry name" value="ABC_TRANSPORTER_2"/>
    <property type="match status" value="1"/>
</dbReference>
<protein>
    <recommendedName>
        <fullName evidence="10">ABC transporter domain-containing protein</fullName>
    </recommendedName>
</protein>
<dbReference type="InterPro" id="IPR003593">
    <property type="entry name" value="AAA+_ATPase"/>
</dbReference>
<comment type="subcellular location">
    <subcellularLocation>
        <location evidence="1">Membrane</location>
        <topology evidence="1">Multi-pass membrane protein</topology>
    </subcellularLocation>
</comment>
<dbReference type="GO" id="GO:0016020">
    <property type="term" value="C:membrane"/>
    <property type="evidence" value="ECO:0000318"/>
    <property type="project" value="GO_Central"/>
</dbReference>
<evidence type="ECO:0000256" key="9">
    <source>
        <dbReference type="SAM" id="Phobius"/>
    </source>
</evidence>